<dbReference type="PRINTS" id="PR01050">
    <property type="entry name" value="PYRUVTKNASE"/>
</dbReference>
<evidence type="ECO:0000256" key="15">
    <source>
        <dbReference type="ARBA" id="ARBA00023152"/>
    </source>
</evidence>
<dbReference type="AlphaFoldDB" id="A0A1M6BBS7"/>
<dbReference type="NCBIfam" id="NF004491">
    <property type="entry name" value="PRK05826.1"/>
    <property type="match status" value="1"/>
</dbReference>
<reference evidence="22 23" key="1">
    <citation type="submission" date="2016-11" db="EMBL/GenBank/DDBJ databases">
        <authorList>
            <person name="Varghese N."/>
            <person name="Submissions S."/>
        </authorList>
    </citation>
    <scope>NUCLEOTIDE SEQUENCE [LARGE SCALE GENOMIC DNA]</scope>
    <source>
        <strain evidence="22 23">DSM 19027</strain>
    </source>
</reference>
<evidence type="ECO:0000256" key="4">
    <source>
        <dbReference type="ARBA" id="ARBA00006237"/>
    </source>
</evidence>
<evidence type="ECO:0000256" key="3">
    <source>
        <dbReference type="ARBA" id="ARBA00004997"/>
    </source>
</evidence>
<dbReference type="Pfam" id="PF00391">
    <property type="entry name" value="PEP-utilizers"/>
    <property type="match status" value="1"/>
</dbReference>
<feature type="domain" description="Pyruvate kinase barrel" evidence="19">
    <location>
        <begin position="1"/>
        <end position="323"/>
    </location>
</feature>
<keyword evidence="11 18" id="KW-0418">Kinase</keyword>
<dbReference type="GO" id="GO:0005524">
    <property type="term" value="F:ATP binding"/>
    <property type="evidence" value="ECO:0007669"/>
    <property type="project" value="UniProtKB-KW"/>
</dbReference>
<accession>A0A1M6BBS7</accession>
<evidence type="ECO:0000259" key="20">
    <source>
        <dbReference type="Pfam" id="PF00391"/>
    </source>
</evidence>
<evidence type="ECO:0000256" key="16">
    <source>
        <dbReference type="ARBA" id="ARBA00023317"/>
    </source>
</evidence>
<dbReference type="FunFam" id="2.40.33.10:FF:000001">
    <property type="entry name" value="Pyruvate kinase"/>
    <property type="match status" value="1"/>
</dbReference>
<dbReference type="Gene3D" id="2.40.33.10">
    <property type="entry name" value="PK beta-barrel domain-like"/>
    <property type="match status" value="1"/>
</dbReference>
<proteinExistence type="inferred from homology"/>
<keyword evidence="14" id="KW-0630">Potassium</keyword>
<keyword evidence="23" id="KW-1185">Reference proteome</keyword>
<dbReference type="Gene3D" id="3.50.30.10">
    <property type="entry name" value="Phosphohistidine domain"/>
    <property type="match status" value="1"/>
</dbReference>
<dbReference type="InterPro" id="IPR015806">
    <property type="entry name" value="Pyrv_Knase_insert_dom_sf"/>
</dbReference>
<evidence type="ECO:0000259" key="19">
    <source>
        <dbReference type="Pfam" id="PF00224"/>
    </source>
</evidence>
<evidence type="ECO:0000256" key="5">
    <source>
        <dbReference type="ARBA" id="ARBA00008663"/>
    </source>
</evidence>
<dbReference type="InterPro" id="IPR036918">
    <property type="entry name" value="Pyrv_Knase_C_sf"/>
</dbReference>
<dbReference type="GO" id="GO:0004743">
    <property type="term" value="F:pyruvate kinase activity"/>
    <property type="evidence" value="ECO:0007669"/>
    <property type="project" value="UniProtKB-UniRule"/>
</dbReference>
<dbReference type="InterPro" id="IPR036637">
    <property type="entry name" value="Phosphohistidine_dom_sf"/>
</dbReference>
<evidence type="ECO:0000256" key="17">
    <source>
        <dbReference type="NCBIfam" id="TIGR01064"/>
    </source>
</evidence>
<dbReference type="NCBIfam" id="TIGR01064">
    <property type="entry name" value="pyruv_kin"/>
    <property type="match status" value="1"/>
</dbReference>
<evidence type="ECO:0000256" key="8">
    <source>
        <dbReference type="ARBA" id="ARBA00022679"/>
    </source>
</evidence>
<evidence type="ECO:0000313" key="23">
    <source>
        <dbReference type="Proteomes" id="UP000324781"/>
    </source>
</evidence>
<evidence type="ECO:0000256" key="14">
    <source>
        <dbReference type="ARBA" id="ARBA00022958"/>
    </source>
</evidence>
<dbReference type="RefSeq" id="WP_149677537.1">
    <property type="nucleotide sequence ID" value="NZ_FQZP01000002.1"/>
</dbReference>
<comment type="similarity">
    <text evidence="5 18">Belongs to the pyruvate kinase family.</text>
</comment>
<evidence type="ECO:0000313" key="22">
    <source>
        <dbReference type="EMBL" id="SHI46165.1"/>
    </source>
</evidence>
<keyword evidence="15 18" id="KW-0324">Glycolysis</keyword>
<organism evidence="22 23">
    <name type="scientific">Thermoclostridium caenicola</name>
    <dbReference type="NCBI Taxonomy" id="659425"/>
    <lineage>
        <taxon>Bacteria</taxon>
        <taxon>Bacillati</taxon>
        <taxon>Bacillota</taxon>
        <taxon>Clostridia</taxon>
        <taxon>Eubacteriales</taxon>
        <taxon>Oscillospiraceae</taxon>
        <taxon>Thermoclostridium</taxon>
    </lineage>
</organism>
<keyword evidence="9" id="KW-0479">Metal-binding</keyword>
<comment type="similarity">
    <text evidence="4">In the C-terminal section; belongs to the PEP-utilizing enzyme family.</text>
</comment>
<keyword evidence="10" id="KW-0547">Nucleotide-binding</keyword>
<comment type="catalytic activity">
    <reaction evidence="18">
        <text>pyruvate + ATP = phosphoenolpyruvate + ADP + H(+)</text>
        <dbReference type="Rhea" id="RHEA:18157"/>
        <dbReference type="ChEBI" id="CHEBI:15361"/>
        <dbReference type="ChEBI" id="CHEBI:15378"/>
        <dbReference type="ChEBI" id="CHEBI:30616"/>
        <dbReference type="ChEBI" id="CHEBI:58702"/>
        <dbReference type="ChEBI" id="CHEBI:456216"/>
        <dbReference type="EC" id="2.7.1.40"/>
    </reaction>
</comment>
<comment type="cofactor">
    <cofactor evidence="1">
        <name>Mg(2+)</name>
        <dbReference type="ChEBI" id="CHEBI:18420"/>
    </cofactor>
</comment>
<dbReference type="OrthoDB" id="9812123at2"/>
<evidence type="ECO:0000256" key="18">
    <source>
        <dbReference type="RuleBase" id="RU000504"/>
    </source>
</evidence>
<dbReference type="InterPro" id="IPR040442">
    <property type="entry name" value="Pyrv_kinase-like_dom_sf"/>
</dbReference>
<dbReference type="InterPro" id="IPR015813">
    <property type="entry name" value="Pyrv/PenolPyrv_kinase-like_dom"/>
</dbReference>
<dbReference type="InterPro" id="IPR001697">
    <property type="entry name" value="Pyr_Knase"/>
</dbReference>
<evidence type="ECO:0000256" key="11">
    <source>
        <dbReference type="ARBA" id="ARBA00022777"/>
    </source>
</evidence>
<feature type="domain" description="PEP-utilising enzyme mobile" evidence="20">
    <location>
        <begin position="505"/>
        <end position="575"/>
    </location>
</feature>
<keyword evidence="13 18" id="KW-0460">Magnesium</keyword>
<comment type="cofactor">
    <cofactor evidence="2">
        <name>K(+)</name>
        <dbReference type="ChEBI" id="CHEBI:29103"/>
    </cofactor>
</comment>
<dbReference type="Gene3D" id="3.20.20.60">
    <property type="entry name" value="Phosphoenolpyruvate-binding domains"/>
    <property type="match status" value="1"/>
</dbReference>
<evidence type="ECO:0000256" key="13">
    <source>
        <dbReference type="ARBA" id="ARBA00022842"/>
    </source>
</evidence>
<evidence type="ECO:0000256" key="9">
    <source>
        <dbReference type="ARBA" id="ARBA00022723"/>
    </source>
</evidence>
<keyword evidence="16 22" id="KW-0670">Pyruvate</keyword>
<dbReference type="InterPro" id="IPR018209">
    <property type="entry name" value="Pyrv_Knase_AS"/>
</dbReference>
<dbReference type="NCBIfam" id="NF004978">
    <property type="entry name" value="PRK06354.1"/>
    <property type="match status" value="1"/>
</dbReference>
<dbReference type="SUPFAM" id="SSF51621">
    <property type="entry name" value="Phosphoenolpyruvate/pyruvate domain"/>
    <property type="match status" value="1"/>
</dbReference>
<dbReference type="SUPFAM" id="SSF50800">
    <property type="entry name" value="PK beta-barrel domain-like"/>
    <property type="match status" value="1"/>
</dbReference>
<dbReference type="PROSITE" id="PS00110">
    <property type="entry name" value="PYRUVATE_KINASE"/>
    <property type="match status" value="1"/>
</dbReference>
<dbReference type="SUPFAM" id="SSF52009">
    <property type="entry name" value="Phosphohistidine domain"/>
    <property type="match status" value="1"/>
</dbReference>
<evidence type="ECO:0000256" key="7">
    <source>
        <dbReference type="ARBA" id="ARBA00018587"/>
    </source>
</evidence>
<evidence type="ECO:0000256" key="1">
    <source>
        <dbReference type="ARBA" id="ARBA00001946"/>
    </source>
</evidence>
<protein>
    <recommendedName>
        <fullName evidence="7 17">Pyruvate kinase</fullName>
        <ecNumber evidence="6 17">2.7.1.40</ecNumber>
    </recommendedName>
</protein>
<evidence type="ECO:0000256" key="10">
    <source>
        <dbReference type="ARBA" id="ARBA00022741"/>
    </source>
</evidence>
<name>A0A1M6BBS7_9FIRM</name>
<dbReference type="InterPro" id="IPR011037">
    <property type="entry name" value="Pyrv_Knase-like_insert_dom_sf"/>
</dbReference>
<dbReference type="Pfam" id="PF00224">
    <property type="entry name" value="PK"/>
    <property type="match status" value="1"/>
</dbReference>
<dbReference type="Gene3D" id="3.40.1380.20">
    <property type="entry name" value="Pyruvate kinase, C-terminal domain"/>
    <property type="match status" value="1"/>
</dbReference>
<comment type="pathway">
    <text evidence="3 18">Carbohydrate degradation; glycolysis; pyruvate from D-glyceraldehyde 3-phosphate: step 5/5.</text>
</comment>
<dbReference type="Pfam" id="PF02887">
    <property type="entry name" value="PK_C"/>
    <property type="match status" value="1"/>
</dbReference>
<dbReference type="PANTHER" id="PTHR11817">
    <property type="entry name" value="PYRUVATE KINASE"/>
    <property type="match status" value="1"/>
</dbReference>
<dbReference type="SUPFAM" id="SSF52935">
    <property type="entry name" value="PK C-terminal domain-like"/>
    <property type="match status" value="1"/>
</dbReference>
<dbReference type="GO" id="GO:0016301">
    <property type="term" value="F:kinase activity"/>
    <property type="evidence" value="ECO:0007669"/>
    <property type="project" value="UniProtKB-KW"/>
</dbReference>
<gene>
    <name evidence="22" type="ORF">SAMN05444373_1002139</name>
</gene>
<feature type="domain" description="Pyruvate kinase C-terminal" evidence="21">
    <location>
        <begin position="357"/>
        <end position="469"/>
    </location>
</feature>
<dbReference type="Proteomes" id="UP000324781">
    <property type="component" value="Unassembled WGS sequence"/>
</dbReference>
<evidence type="ECO:0000256" key="6">
    <source>
        <dbReference type="ARBA" id="ARBA00012142"/>
    </source>
</evidence>
<dbReference type="EMBL" id="FQZP01000002">
    <property type="protein sequence ID" value="SHI46165.1"/>
    <property type="molecule type" value="Genomic_DNA"/>
</dbReference>
<dbReference type="EC" id="2.7.1.40" evidence="6 17"/>
<dbReference type="InterPro" id="IPR015795">
    <property type="entry name" value="Pyrv_Knase_C"/>
</dbReference>
<evidence type="ECO:0000256" key="2">
    <source>
        <dbReference type="ARBA" id="ARBA00001958"/>
    </source>
</evidence>
<evidence type="ECO:0000259" key="21">
    <source>
        <dbReference type="Pfam" id="PF02887"/>
    </source>
</evidence>
<evidence type="ECO:0000256" key="12">
    <source>
        <dbReference type="ARBA" id="ARBA00022840"/>
    </source>
</evidence>
<dbReference type="InterPro" id="IPR015793">
    <property type="entry name" value="Pyrv_Knase_brl"/>
</dbReference>
<sequence>MRKTKIICTLGPAVESEEVMRELALKGMDVARLNFSHGNHDYHLKLINTLKKVRKDINKPIALMLDTKGPEIRLGCFEHGKIELRTNDRFILTTEPCTGNKERVSITYRELPKSVRKDDRILLDDGLIELKVLETDDCQIVCKVMNDGVVGDKKSVNVPGVRLNMPYLSEEDKRDILFAIEQDFDYIAASFVRRADDVNAIRTLLDEHGGNDIHIIAKIENGEGVENIDEILSVSDGVMVARGDMGVEIDFNELPRIQKMLIKKAMLYGKKSITATQMLDSMISKPRPTRAEISDVANAIYDGTSAIMLSGETSIGKFPIESVVTMARIAESTESAINYKKRFRQMQLEESTTNIPNAISHATCTTAHDLNAAAIITITKTGSTARMISKYRPSCPIIGATPVDKVYRQLAMSWGVIPVLIEEKPNTDLLFEHAVEKAVETGLVKNGDLVVLTGGFPIGIPGMTNLMKVDVIGNILVRGLGINRRAVTGMLCVCKTEEEALKNFNADDILVIPETSNNLMSILKKAKGIITERGDLSSHAATVGLSLDIPVVCGVKNATDLLKDGTVVTLDATTGIVYAGRSQIDSIRTQNSGE</sequence>
<dbReference type="GO" id="GO:0030955">
    <property type="term" value="F:potassium ion binding"/>
    <property type="evidence" value="ECO:0007669"/>
    <property type="project" value="UniProtKB-UniRule"/>
</dbReference>
<dbReference type="InterPro" id="IPR008279">
    <property type="entry name" value="PEP-util_enz_mobile_dom"/>
</dbReference>
<keyword evidence="8 18" id="KW-0808">Transferase</keyword>
<dbReference type="GO" id="GO:0000287">
    <property type="term" value="F:magnesium ion binding"/>
    <property type="evidence" value="ECO:0007669"/>
    <property type="project" value="UniProtKB-UniRule"/>
</dbReference>
<keyword evidence="12" id="KW-0067">ATP-binding</keyword>
<dbReference type="UniPathway" id="UPA00109">
    <property type="reaction ID" value="UER00188"/>
</dbReference>